<protein>
    <submittedName>
        <fullName evidence="2">4013_t:CDS:1</fullName>
    </submittedName>
</protein>
<dbReference type="AlphaFoldDB" id="A0A9N9A8N8"/>
<accession>A0A9N9A8N8</accession>
<dbReference type="Proteomes" id="UP000789572">
    <property type="component" value="Unassembled WGS sequence"/>
</dbReference>
<evidence type="ECO:0000313" key="2">
    <source>
        <dbReference type="EMBL" id="CAG8523158.1"/>
    </source>
</evidence>
<feature type="region of interest" description="Disordered" evidence="1">
    <location>
        <begin position="31"/>
        <end position="71"/>
    </location>
</feature>
<dbReference type="OrthoDB" id="2341569at2759"/>
<name>A0A9N9A8N8_9GLOM</name>
<evidence type="ECO:0000313" key="3">
    <source>
        <dbReference type="Proteomes" id="UP000789572"/>
    </source>
</evidence>
<feature type="compositionally biased region" description="Basic residues" evidence="1">
    <location>
        <begin position="1"/>
        <end position="13"/>
    </location>
</feature>
<feature type="region of interest" description="Disordered" evidence="1">
    <location>
        <begin position="1"/>
        <end position="20"/>
    </location>
</feature>
<feature type="compositionally biased region" description="Basic and acidic residues" evidence="1">
    <location>
        <begin position="43"/>
        <end position="61"/>
    </location>
</feature>
<reference evidence="2" key="1">
    <citation type="submission" date="2021-06" db="EMBL/GenBank/DDBJ databases">
        <authorList>
            <person name="Kallberg Y."/>
            <person name="Tangrot J."/>
            <person name="Rosling A."/>
        </authorList>
    </citation>
    <scope>NUCLEOTIDE SEQUENCE</scope>
    <source>
        <strain evidence="2">IA702</strain>
    </source>
</reference>
<keyword evidence="3" id="KW-1185">Reference proteome</keyword>
<proteinExistence type="predicted"/>
<comment type="caution">
    <text evidence="2">The sequence shown here is derived from an EMBL/GenBank/DDBJ whole genome shotgun (WGS) entry which is preliminary data.</text>
</comment>
<evidence type="ECO:0000256" key="1">
    <source>
        <dbReference type="SAM" id="MobiDB-lite"/>
    </source>
</evidence>
<sequence length="411" mass="47790">MQQNRTLRRHTRTTLKNASSEILDYQKKLTQLMQDSPLPEDGEAPHKESTTAAKKSEEPRGEGAIVIASDSGNDLREASESMVGSLCHSDIMDMRSTSRFTNEISEESWNKFVLSTYPEYNLPKDWEIFIQEFFKPKVSLEEWISDWRELHNQKINGNKIHKGLADAIYHILAPYIEAFEAPYNILTSGDLRENQYNAQFVNSILKNTLKAICNIDWRILEVPVKSSKDRRNANINPIIDTVLEAKCADGLARLWLSHEEVFLYEQTGPPNFDDVTQLYVHDYKLIRTMRDVLNQRIILHLKDGIYDHKNLASFSAFGHRTEVSLLWLTIHQKSYCLREYGTFKIPTAWQDFPVFSEAIISCLKFFSFMRENIEVKRSYVEQKQKLLTKRRVHTIKQNQSSPGRPKKQKSK</sequence>
<organism evidence="2 3">
    <name type="scientific">Paraglomus occultum</name>
    <dbReference type="NCBI Taxonomy" id="144539"/>
    <lineage>
        <taxon>Eukaryota</taxon>
        <taxon>Fungi</taxon>
        <taxon>Fungi incertae sedis</taxon>
        <taxon>Mucoromycota</taxon>
        <taxon>Glomeromycotina</taxon>
        <taxon>Glomeromycetes</taxon>
        <taxon>Paraglomerales</taxon>
        <taxon>Paraglomeraceae</taxon>
        <taxon>Paraglomus</taxon>
    </lineage>
</organism>
<gene>
    <name evidence="2" type="ORF">POCULU_LOCUS3679</name>
</gene>
<dbReference type="EMBL" id="CAJVPJ010000421">
    <property type="protein sequence ID" value="CAG8523158.1"/>
    <property type="molecule type" value="Genomic_DNA"/>
</dbReference>